<dbReference type="EMBL" id="JACHIR010000001">
    <property type="protein sequence ID" value="MBB5893105.1"/>
    <property type="molecule type" value="Genomic_DNA"/>
</dbReference>
<evidence type="ECO:0000313" key="4">
    <source>
        <dbReference type="Proteomes" id="UP000585638"/>
    </source>
</evidence>
<feature type="transmembrane region" description="Helical" evidence="2">
    <location>
        <begin position="12"/>
        <end position="33"/>
    </location>
</feature>
<dbReference type="Proteomes" id="UP000585638">
    <property type="component" value="Unassembled WGS sequence"/>
</dbReference>
<accession>A0A7W9NHS6</accession>
<keyword evidence="2" id="KW-0812">Transmembrane</keyword>
<keyword evidence="2" id="KW-0472">Membrane</keyword>
<proteinExistence type="predicted"/>
<comment type="caution">
    <text evidence="3">The sequence shown here is derived from an EMBL/GenBank/DDBJ whole genome shotgun (WGS) entry which is preliminary data.</text>
</comment>
<feature type="transmembrane region" description="Helical" evidence="2">
    <location>
        <begin position="57"/>
        <end position="79"/>
    </location>
</feature>
<evidence type="ECO:0000256" key="1">
    <source>
        <dbReference type="SAM" id="MobiDB-lite"/>
    </source>
</evidence>
<dbReference type="AlphaFoldDB" id="A0A7W9NHS6"/>
<dbReference type="RefSeq" id="WP_184864236.1">
    <property type="nucleotide sequence ID" value="NZ_BAAAWY010000022.1"/>
</dbReference>
<sequence length="111" mass="11587">MSSPRLNQPWRAAVAGGLVVVAVLAVFAAVWSWQNGIIRYDIPAGNGTPELVSTRFVGSWMATAVGLGTLAALLLVSAGRQVLLALRTRDSNPLPPVQTAEPPVETAEPSA</sequence>
<evidence type="ECO:0000313" key="3">
    <source>
        <dbReference type="EMBL" id="MBB5893105.1"/>
    </source>
</evidence>
<keyword evidence="4" id="KW-1185">Reference proteome</keyword>
<evidence type="ECO:0000256" key="2">
    <source>
        <dbReference type="SAM" id="Phobius"/>
    </source>
</evidence>
<feature type="region of interest" description="Disordered" evidence="1">
    <location>
        <begin position="91"/>
        <end position="111"/>
    </location>
</feature>
<name>A0A7W9NHS6_9PSEU</name>
<keyword evidence="2" id="KW-1133">Transmembrane helix</keyword>
<reference evidence="3 4" key="1">
    <citation type="submission" date="2020-08" db="EMBL/GenBank/DDBJ databases">
        <title>Sequencing the genomes of 1000 actinobacteria strains.</title>
        <authorList>
            <person name="Klenk H.-P."/>
        </authorList>
    </citation>
    <scope>NUCLEOTIDE SEQUENCE [LARGE SCALE GENOMIC DNA]</scope>
    <source>
        <strain evidence="3 4">DSM 43851</strain>
    </source>
</reference>
<organism evidence="3 4">
    <name type="scientific">Kutzneria kofuensis</name>
    <dbReference type="NCBI Taxonomy" id="103725"/>
    <lineage>
        <taxon>Bacteria</taxon>
        <taxon>Bacillati</taxon>
        <taxon>Actinomycetota</taxon>
        <taxon>Actinomycetes</taxon>
        <taxon>Pseudonocardiales</taxon>
        <taxon>Pseudonocardiaceae</taxon>
        <taxon>Kutzneria</taxon>
    </lineage>
</organism>
<gene>
    <name evidence="3" type="ORF">BJ998_004301</name>
</gene>
<protein>
    <submittedName>
        <fullName evidence="3">Uncharacterized protein</fullName>
    </submittedName>
</protein>